<evidence type="ECO:0000313" key="3">
    <source>
        <dbReference type="EMBL" id="MFC0564737.1"/>
    </source>
</evidence>
<evidence type="ECO:0000313" key="4">
    <source>
        <dbReference type="Proteomes" id="UP001589894"/>
    </source>
</evidence>
<proteinExistence type="predicted"/>
<evidence type="ECO:0008006" key="5">
    <source>
        <dbReference type="Google" id="ProtNLM"/>
    </source>
</evidence>
<feature type="region of interest" description="Disordered" evidence="1">
    <location>
        <begin position="41"/>
        <end position="169"/>
    </location>
</feature>
<feature type="compositionally biased region" description="Pro residues" evidence="1">
    <location>
        <begin position="120"/>
        <end position="163"/>
    </location>
</feature>
<feature type="compositionally biased region" description="Low complexity" evidence="1">
    <location>
        <begin position="110"/>
        <end position="119"/>
    </location>
</feature>
<dbReference type="RefSeq" id="WP_377337977.1">
    <property type="nucleotide sequence ID" value="NZ_JBHLUE010000008.1"/>
</dbReference>
<sequence>MARDEPGRPLPAHQRQFRVRAALLAGGLSALLGAGGSLLLAPASASAGPAGATRLGSTTARQFAATLARGADASPSPGSEGDPPPTESPGPDPTATDTTPPAPPDPPSPSESTTTQAPTPIDPAPTTAGPPPPPPPAGSPTPPPAPPPPPPGTTPGHPGPQEPGAPRRGVYVTTSDITLPESYWSARSTVADLRVTIANTGEVSELVQLSYTLPAGLTDAGTPGCRTADGGGRCTAWTVAAGARFSTHLRLRVDGDAWRRMPLSGSVQVSASRPNAPAVLDNQGFAVLFPAGPPVPGISLSASDVSFDITGQATTLDVRLGNTGHTDAGGTVEVVLPAGVTVPTPPPGCVALAPDRTRCDLGRLAAGQVGTARLPVAATPEAQRNAPLAGAASGTLTPRAGKPKTIHLSFRIVAVAALATPAALTDPMATGSQGALPGLAGAAHDTGLSRVQKTAIALIGASLLLVVLALALATGSLRRIGRPKPAEGTGGPPGP</sequence>
<reference evidence="3 4" key="1">
    <citation type="submission" date="2024-09" db="EMBL/GenBank/DDBJ databases">
        <authorList>
            <person name="Sun Q."/>
            <person name="Mori K."/>
        </authorList>
    </citation>
    <scope>NUCLEOTIDE SEQUENCE [LARGE SCALE GENOMIC DNA]</scope>
    <source>
        <strain evidence="3 4">TBRC 2205</strain>
    </source>
</reference>
<feature type="compositionally biased region" description="Pro residues" evidence="1">
    <location>
        <begin position="100"/>
        <end position="109"/>
    </location>
</feature>
<organism evidence="3 4">
    <name type="scientific">Plantactinospora siamensis</name>
    <dbReference type="NCBI Taxonomy" id="555372"/>
    <lineage>
        <taxon>Bacteria</taxon>
        <taxon>Bacillati</taxon>
        <taxon>Actinomycetota</taxon>
        <taxon>Actinomycetes</taxon>
        <taxon>Micromonosporales</taxon>
        <taxon>Micromonosporaceae</taxon>
        <taxon>Plantactinospora</taxon>
    </lineage>
</organism>
<feature type="compositionally biased region" description="Pro residues" evidence="1">
    <location>
        <begin position="82"/>
        <end position="92"/>
    </location>
</feature>
<feature type="transmembrane region" description="Helical" evidence="2">
    <location>
        <begin position="455"/>
        <end position="474"/>
    </location>
</feature>
<protein>
    <recommendedName>
        <fullName evidence="5">DUF11 domain-containing protein</fullName>
    </recommendedName>
</protein>
<accession>A0ABV6NVC4</accession>
<evidence type="ECO:0000256" key="1">
    <source>
        <dbReference type="SAM" id="MobiDB-lite"/>
    </source>
</evidence>
<gene>
    <name evidence="3" type="ORF">ACFFHU_11405</name>
</gene>
<keyword evidence="2" id="KW-0472">Membrane</keyword>
<keyword evidence="2" id="KW-0812">Transmembrane</keyword>
<dbReference type="Proteomes" id="UP001589894">
    <property type="component" value="Unassembled WGS sequence"/>
</dbReference>
<keyword evidence="2" id="KW-1133">Transmembrane helix</keyword>
<dbReference type="EMBL" id="JBHLUE010000008">
    <property type="protein sequence ID" value="MFC0564737.1"/>
    <property type="molecule type" value="Genomic_DNA"/>
</dbReference>
<comment type="caution">
    <text evidence="3">The sequence shown here is derived from an EMBL/GenBank/DDBJ whole genome shotgun (WGS) entry which is preliminary data.</text>
</comment>
<name>A0ABV6NVC4_9ACTN</name>
<dbReference type="PRINTS" id="PR01217">
    <property type="entry name" value="PRICHEXTENSN"/>
</dbReference>
<keyword evidence="4" id="KW-1185">Reference proteome</keyword>
<evidence type="ECO:0000256" key="2">
    <source>
        <dbReference type="SAM" id="Phobius"/>
    </source>
</evidence>
<feature type="compositionally biased region" description="Low complexity" evidence="1">
    <location>
        <begin position="41"/>
        <end position="52"/>
    </location>
</feature>